<proteinExistence type="predicted"/>
<dbReference type="Proteomes" id="UP000800200">
    <property type="component" value="Unassembled WGS sequence"/>
</dbReference>
<dbReference type="InterPro" id="IPR000210">
    <property type="entry name" value="BTB/POZ_dom"/>
</dbReference>
<organism evidence="2 3">
    <name type="scientific">Zopfia rhizophila CBS 207.26</name>
    <dbReference type="NCBI Taxonomy" id="1314779"/>
    <lineage>
        <taxon>Eukaryota</taxon>
        <taxon>Fungi</taxon>
        <taxon>Dikarya</taxon>
        <taxon>Ascomycota</taxon>
        <taxon>Pezizomycotina</taxon>
        <taxon>Dothideomycetes</taxon>
        <taxon>Dothideomycetes incertae sedis</taxon>
        <taxon>Zopfiaceae</taxon>
        <taxon>Zopfia</taxon>
    </lineage>
</organism>
<dbReference type="SUPFAM" id="SSF54695">
    <property type="entry name" value="POZ domain"/>
    <property type="match status" value="1"/>
</dbReference>
<protein>
    <recommendedName>
        <fullName evidence="1">BTB domain-containing protein</fullName>
    </recommendedName>
</protein>
<dbReference type="CDD" id="cd18186">
    <property type="entry name" value="BTB_POZ_ZBTB_KLHL-like"/>
    <property type="match status" value="1"/>
</dbReference>
<evidence type="ECO:0000313" key="2">
    <source>
        <dbReference type="EMBL" id="KAF2185773.1"/>
    </source>
</evidence>
<reference evidence="2" key="1">
    <citation type="journal article" date="2020" name="Stud. Mycol.">
        <title>101 Dothideomycetes genomes: a test case for predicting lifestyles and emergence of pathogens.</title>
        <authorList>
            <person name="Haridas S."/>
            <person name="Albert R."/>
            <person name="Binder M."/>
            <person name="Bloem J."/>
            <person name="Labutti K."/>
            <person name="Salamov A."/>
            <person name="Andreopoulos B."/>
            <person name="Baker S."/>
            <person name="Barry K."/>
            <person name="Bills G."/>
            <person name="Bluhm B."/>
            <person name="Cannon C."/>
            <person name="Castanera R."/>
            <person name="Culley D."/>
            <person name="Daum C."/>
            <person name="Ezra D."/>
            <person name="Gonzalez J."/>
            <person name="Henrissat B."/>
            <person name="Kuo A."/>
            <person name="Liang C."/>
            <person name="Lipzen A."/>
            <person name="Lutzoni F."/>
            <person name="Magnuson J."/>
            <person name="Mondo S."/>
            <person name="Nolan M."/>
            <person name="Ohm R."/>
            <person name="Pangilinan J."/>
            <person name="Park H.-J."/>
            <person name="Ramirez L."/>
            <person name="Alfaro M."/>
            <person name="Sun H."/>
            <person name="Tritt A."/>
            <person name="Yoshinaga Y."/>
            <person name="Zwiers L.-H."/>
            <person name="Turgeon B."/>
            <person name="Goodwin S."/>
            <person name="Spatafora J."/>
            <person name="Crous P."/>
            <person name="Grigoriev I."/>
        </authorList>
    </citation>
    <scope>NUCLEOTIDE SEQUENCE</scope>
    <source>
        <strain evidence="2">CBS 207.26</strain>
    </source>
</reference>
<dbReference type="Gene3D" id="3.30.710.10">
    <property type="entry name" value="Potassium Channel Kv1.1, Chain A"/>
    <property type="match status" value="1"/>
</dbReference>
<keyword evidence="3" id="KW-1185">Reference proteome</keyword>
<dbReference type="PROSITE" id="PS50097">
    <property type="entry name" value="BTB"/>
    <property type="match status" value="1"/>
</dbReference>
<dbReference type="AlphaFoldDB" id="A0A6A6E3N5"/>
<feature type="domain" description="BTB" evidence="1">
    <location>
        <begin position="66"/>
        <end position="123"/>
    </location>
</feature>
<sequence length="243" mass="28021">MRVRGHSIALAPRMVNASVKKTKAEPWEAKAPQANRSHGFDFSNSQMLALQVQENPNWDHGSYPIEIKGHKNILSNNSVGFDRVFTGGFKETPCKVIGIHWDDPNMVYFMVKYLYIIQYDVDKVTKFQRCETDARTGEFCATNITHIIHYYYKDHAQPDSRTGPAIAFVAYENQAFVETKESEIEEYAKVYRMFAADIIWERKAGWSFKKESSRRSEGSETNPHGRGRMGIRLRVDWSFPPGR</sequence>
<evidence type="ECO:0000313" key="3">
    <source>
        <dbReference type="Proteomes" id="UP000800200"/>
    </source>
</evidence>
<dbReference type="InterPro" id="IPR011333">
    <property type="entry name" value="SKP1/BTB/POZ_sf"/>
</dbReference>
<dbReference type="EMBL" id="ML994632">
    <property type="protein sequence ID" value="KAF2185773.1"/>
    <property type="molecule type" value="Genomic_DNA"/>
</dbReference>
<name>A0A6A6E3N5_9PEZI</name>
<evidence type="ECO:0000259" key="1">
    <source>
        <dbReference type="PROSITE" id="PS50097"/>
    </source>
</evidence>
<dbReference type="OrthoDB" id="6359816at2759"/>
<gene>
    <name evidence="2" type="ORF">K469DRAFT_687625</name>
</gene>
<accession>A0A6A6E3N5</accession>